<evidence type="ECO:0000313" key="3">
    <source>
        <dbReference type="EMBL" id="OAJ36058.1"/>
    </source>
</evidence>
<proteinExistence type="predicted"/>
<feature type="region of interest" description="Disordered" evidence="1">
    <location>
        <begin position="49"/>
        <end position="109"/>
    </location>
</feature>
<feature type="compositionally biased region" description="Basic and acidic residues" evidence="1">
    <location>
        <begin position="98"/>
        <end position="109"/>
    </location>
</feature>
<dbReference type="Proteomes" id="UP000077115">
    <property type="component" value="Unassembled WGS sequence"/>
</dbReference>
<evidence type="ECO:0000313" key="4">
    <source>
        <dbReference type="Proteomes" id="UP000077115"/>
    </source>
</evidence>
<feature type="region of interest" description="Disordered" evidence="1">
    <location>
        <begin position="427"/>
        <end position="456"/>
    </location>
</feature>
<dbReference type="PANTHER" id="PTHR36127:SF1">
    <property type="entry name" value="COMM DOMAIN-CONTAINING PROTEIN"/>
    <property type="match status" value="1"/>
</dbReference>
<reference evidence="3 4" key="1">
    <citation type="submission" date="2006-10" db="EMBL/GenBank/DDBJ databases">
        <title>The Genome Sequence of Batrachochytrium dendrobatidis JEL423.</title>
        <authorList>
            <consortium name="The Broad Institute Genome Sequencing Platform"/>
            <person name="Birren B."/>
            <person name="Lander E."/>
            <person name="Galagan J."/>
            <person name="Cuomo C."/>
            <person name="Devon K."/>
            <person name="Jaffe D."/>
            <person name="Butler J."/>
            <person name="Alvarez P."/>
            <person name="Gnerre S."/>
            <person name="Grabherr M."/>
            <person name="Kleber M."/>
            <person name="Mauceli E."/>
            <person name="Brockman W."/>
            <person name="Young S."/>
            <person name="LaButti K."/>
            <person name="Sykes S."/>
            <person name="DeCaprio D."/>
            <person name="Crawford M."/>
            <person name="Koehrsen M."/>
            <person name="Engels R."/>
            <person name="Montgomery P."/>
            <person name="Pearson M."/>
            <person name="Howarth C."/>
            <person name="Larson L."/>
            <person name="White J."/>
            <person name="O'Leary S."/>
            <person name="Kodira C."/>
            <person name="Zeng Q."/>
            <person name="Yandava C."/>
            <person name="Alvarado L."/>
            <person name="Longcore J."/>
            <person name="James T."/>
        </authorList>
    </citation>
    <scope>NUCLEOTIDE SEQUENCE [LARGE SCALE GENOMIC DNA]</scope>
    <source>
        <strain evidence="3 4">JEL423</strain>
    </source>
</reference>
<dbReference type="AlphaFoldDB" id="A0A177W7I8"/>
<accession>A0A177W7I8</accession>
<feature type="domain" description="Ras guanine nucleotide exchange factor glfB-like C-terminal" evidence="2">
    <location>
        <begin position="123"/>
        <end position="355"/>
    </location>
</feature>
<feature type="compositionally biased region" description="Low complexity" evidence="1">
    <location>
        <begin position="49"/>
        <end position="82"/>
    </location>
</feature>
<gene>
    <name evidence="3" type="ORF">BDEG_20271</name>
</gene>
<feature type="region of interest" description="Disordered" evidence="1">
    <location>
        <begin position="497"/>
        <end position="528"/>
    </location>
</feature>
<evidence type="ECO:0000259" key="2">
    <source>
        <dbReference type="Pfam" id="PF24929"/>
    </source>
</evidence>
<dbReference type="EMBL" id="DS022300">
    <property type="protein sequence ID" value="OAJ36058.1"/>
    <property type="molecule type" value="Genomic_DNA"/>
</dbReference>
<dbReference type="VEuPathDB" id="FungiDB:BDEG_20271"/>
<name>A0A177W7I8_BATDL</name>
<evidence type="ECO:0000256" key="1">
    <source>
        <dbReference type="SAM" id="MobiDB-lite"/>
    </source>
</evidence>
<feature type="compositionally biased region" description="Polar residues" evidence="1">
    <location>
        <begin position="497"/>
        <end position="523"/>
    </location>
</feature>
<reference evidence="3 4" key="2">
    <citation type="submission" date="2016-05" db="EMBL/GenBank/DDBJ databases">
        <title>Lineage-specific infection strategies underlie the spectrum of fungal disease in amphibians.</title>
        <authorList>
            <person name="Cuomo C.A."/>
            <person name="Farrer R.A."/>
            <person name="James T."/>
            <person name="Longcore J."/>
            <person name="Birren B."/>
        </authorList>
    </citation>
    <scope>NUCLEOTIDE SEQUENCE [LARGE SCALE GENOMIC DNA]</scope>
    <source>
        <strain evidence="3 4">JEL423</strain>
    </source>
</reference>
<dbReference type="PANTHER" id="PTHR36127">
    <property type="entry name" value="EXPRESSED PROTEIN"/>
    <property type="match status" value="1"/>
</dbReference>
<dbReference type="OrthoDB" id="2161965at2759"/>
<dbReference type="InterPro" id="IPR056651">
    <property type="entry name" value="GlfB-like_C"/>
</dbReference>
<dbReference type="Pfam" id="PF24929">
    <property type="entry name" value="GlfB_C"/>
    <property type="match status" value="1"/>
</dbReference>
<feature type="compositionally biased region" description="Low complexity" evidence="1">
    <location>
        <begin position="436"/>
        <end position="447"/>
    </location>
</feature>
<sequence length="722" mass="78006">MDTGMDVNAAIDHQSLKHAVPQQQLPSIRQFLSLGRAKKPNSTAAIIHTAAHSTSTSPTGPSLTPTKSRLSTSSSVSSNSNNHTAAVPINHDSQTHSPEPHSSDSSLEKELRGILEGPRWAIVYKDLPRLADRVQIRNSDGTLRRPKNIHQQYVIGKPSTATEDNPLAVKAPSANSTHSISSLGVATLPQGPTASSNIQQPLSDQSTATKSTEAINTTTATQLLLDVASQLEQPAIVCAMHQAIVDHPDLSIGDTSAVKFLIEHVLTQKSRTARLMRAINQSVVITGTWYLHQNLLTPAGVHVKDVQGADGWKVLLDFHRDRAMFVTHIRREQSLPSSTDAFELEWSIHLSFDGDAVFQGAMLKLLSFEIARDHQHMSPTRVKELMTRFCNGHELVLEQYISQHSATLGSAISGTSPVQQPFMSLSRPSNIHQRDTTTLPSLSPATLEKPSHSPSLLKRVPANSMVSIGANRQGSFEGAAAAALIVPMAFSTLPKSTTKPIPVRSSSVGGSKQCPNTESTQPYNDRPDTTLSSSAIIPCLPAISSSPLPSPTALLATASDEVNTDAVLHPFIRAPDNCIDSLPHTLPHSFSMAVPEAPAVQLLPPGFLSSATTLFPKESSQRSENTEPDLLAIPHIKENMPTIEVSKSEASLDHYAHMPSNPHLAPALETPQCDTFPPRHHRSYDDTLSSKHLSPTRLRLKSFLSWLKPVSAGSAQSIKRNV</sequence>
<organism evidence="3 4">
    <name type="scientific">Batrachochytrium dendrobatidis (strain JEL423)</name>
    <dbReference type="NCBI Taxonomy" id="403673"/>
    <lineage>
        <taxon>Eukaryota</taxon>
        <taxon>Fungi</taxon>
        <taxon>Fungi incertae sedis</taxon>
        <taxon>Chytridiomycota</taxon>
        <taxon>Chytridiomycota incertae sedis</taxon>
        <taxon>Chytridiomycetes</taxon>
        <taxon>Rhizophydiales</taxon>
        <taxon>Rhizophydiales incertae sedis</taxon>
        <taxon>Batrachochytrium</taxon>
    </lineage>
</organism>
<protein>
    <recommendedName>
        <fullName evidence="2">Ras guanine nucleotide exchange factor glfB-like C-terminal domain-containing protein</fullName>
    </recommendedName>
</protein>